<name>L5M383_MYODS</name>
<proteinExistence type="predicted"/>
<evidence type="ECO:0000313" key="3">
    <source>
        <dbReference type="Proteomes" id="UP000010556"/>
    </source>
</evidence>
<protein>
    <submittedName>
        <fullName evidence="2">Zinc finger protein ZFPM2</fullName>
    </submittedName>
</protein>
<dbReference type="AlphaFoldDB" id="L5M383"/>
<evidence type="ECO:0000313" key="2">
    <source>
        <dbReference type="EMBL" id="ELK32841.1"/>
    </source>
</evidence>
<feature type="region of interest" description="Disordered" evidence="1">
    <location>
        <begin position="132"/>
        <end position="193"/>
    </location>
</feature>
<dbReference type="Proteomes" id="UP000010556">
    <property type="component" value="Unassembled WGS sequence"/>
</dbReference>
<evidence type="ECO:0000256" key="1">
    <source>
        <dbReference type="SAM" id="MobiDB-lite"/>
    </source>
</evidence>
<reference evidence="3" key="1">
    <citation type="journal article" date="2013" name="Science">
        <title>Comparative analysis of bat genomes provides insight into the evolution of flight and immunity.</title>
        <authorList>
            <person name="Zhang G."/>
            <person name="Cowled C."/>
            <person name="Shi Z."/>
            <person name="Huang Z."/>
            <person name="Bishop-Lilly K.A."/>
            <person name="Fang X."/>
            <person name="Wynne J.W."/>
            <person name="Xiong Z."/>
            <person name="Baker M.L."/>
            <person name="Zhao W."/>
            <person name="Tachedjian M."/>
            <person name="Zhu Y."/>
            <person name="Zhou P."/>
            <person name="Jiang X."/>
            <person name="Ng J."/>
            <person name="Yang L."/>
            <person name="Wu L."/>
            <person name="Xiao J."/>
            <person name="Feng Y."/>
            <person name="Chen Y."/>
            <person name="Sun X."/>
            <person name="Zhang Y."/>
            <person name="Marsh G.A."/>
            <person name="Crameri G."/>
            <person name="Broder C.C."/>
            <person name="Frey K.G."/>
            <person name="Wang L.F."/>
            <person name="Wang J."/>
        </authorList>
    </citation>
    <scope>NUCLEOTIDE SEQUENCE [LARGE SCALE GENOMIC DNA]</scope>
</reference>
<sequence>MNRAMLSSGREIWPLEDAIEEEEEECTSEAADIISKGDFPLEESFSTEFGPENLSCEEVEYFCNKGDEEGVQETAESDGDTQPEKPGQPGVETGDWDGPVHGFVHQWGPSMWPVGNQLKSVVQRHLLLLPAAPTHSGPTVPAAAASLGSTEEVGEARSSTAALASGPPTVGAHWPPGGSSCIERLPPGGQCTS</sequence>
<gene>
    <name evidence="2" type="ORF">MDA_GLEAN10018035</name>
</gene>
<keyword evidence="3" id="KW-1185">Reference proteome</keyword>
<feature type="compositionally biased region" description="Acidic residues" evidence="1">
    <location>
        <begin position="69"/>
        <end position="81"/>
    </location>
</feature>
<feature type="region of interest" description="Disordered" evidence="1">
    <location>
        <begin position="64"/>
        <end position="96"/>
    </location>
</feature>
<organism evidence="2 3">
    <name type="scientific">Myotis davidii</name>
    <name type="common">David's myotis</name>
    <dbReference type="NCBI Taxonomy" id="225400"/>
    <lineage>
        <taxon>Eukaryota</taxon>
        <taxon>Metazoa</taxon>
        <taxon>Chordata</taxon>
        <taxon>Craniata</taxon>
        <taxon>Vertebrata</taxon>
        <taxon>Euteleostomi</taxon>
        <taxon>Mammalia</taxon>
        <taxon>Eutheria</taxon>
        <taxon>Laurasiatheria</taxon>
        <taxon>Chiroptera</taxon>
        <taxon>Yangochiroptera</taxon>
        <taxon>Vespertilionidae</taxon>
        <taxon>Myotis</taxon>
    </lineage>
</organism>
<dbReference type="EMBL" id="KB104985">
    <property type="protein sequence ID" value="ELK32841.1"/>
    <property type="molecule type" value="Genomic_DNA"/>
</dbReference>
<accession>L5M383</accession>